<organism evidence="1 2">
    <name type="scientific">Tanacetum coccineum</name>
    <dbReference type="NCBI Taxonomy" id="301880"/>
    <lineage>
        <taxon>Eukaryota</taxon>
        <taxon>Viridiplantae</taxon>
        <taxon>Streptophyta</taxon>
        <taxon>Embryophyta</taxon>
        <taxon>Tracheophyta</taxon>
        <taxon>Spermatophyta</taxon>
        <taxon>Magnoliopsida</taxon>
        <taxon>eudicotyledons</taxon>
        <taxon>Gunneridae</taxon>
        <taxon>Pentapetalae</taxon>
        <taxon>asterids</taxon>
        <taxon>campanulids</taxon>
        <taxon>Asterales</taxon>
        <taxon>Asteraceae</taxon>
        <taxon>Asteroideae</taxon>
        <taxon>Anthemideae</taxon>
        <taxon>Anthemidinae</taxon>
        <taxon>Tanacetum</taxon>
    </lineage>
</organism>
<evidence type="ECO:0000313" key="1">
    <source>
        <dbReference type="EMBL" id="GJS79171.1"/>
    </source>
</evidence>
<protein>
    <submittedName>
        <fullName evidence="1">Uncharacterized protein</fullName>
    </submittedName>
</protein>
<dbReference type="EMBL" id="BQNB010010578">
    <property type="protein sequence ID" value="GJS79171.1"/>
    <property type="molecule type" value="Genomic_DNA"/>
</dbReference>
<gene>
    <name evidence="1" type="ORF">Tco_0729052</name>
</gene>
<accession>A0ABQ4YQ71</accession>
<proteinExistence type="predicted"/>
<name>A0ABQ4YQ71_9ASTR</name>
<sequence length="159" mass="18039">MTNRHIGRTKDYDEAGNSYELKYPSEIFSLTGVLDDKGKQDHGKIQKGRERNLPSRRNVTYLKTKLSSEMFTLYANNRSHKGLALVFGLSCSEKQYDGEIVQEANDIFGKVHCESQEYIYGSRIIRLPILCTLISIDEMIESSADMLADLKLPSPLVMV</sequence>
<keyword evidence="2" id="KW-1185">Reference proteome</keyword>
<reference evidence="1" key="1">
    <citation type="journal article" date="2022" name="Int. J. Mol. Sci.">
        <title>Draft Genome of Tanacetum Coccineum: Genomic Comparison of Closely Related Tanacetum-Family Plants.</title>
        <authorList>
            <person name="Yamashiro T."/>
            <person name="Shiraishi A."/>
            <person name="Nakayama K."/>
            <person name="Satake H."/>
        </authorList>
    </citation>
    <scope>NUCLEOTIDE SEQUENCE</scope>
</reference>
<evidence type="ECO:0000313" key="2">
    <source>
        <dbReference type="Proteomes" id="UP001151760"/>
    </source>
</evidence>
<reference evidence="1" key="2">
    <citation type="submission" date="2022-01" db="EMBL/GenBank/DDBJ databases">
        <authorList>
            <person name="Yamashiro T."/>
            <person name="Shiraishi A."/>
            <person name="Satake H."/>
            <person name="Nakayama K."/>
        </authorList>
    </citation>
    <scope>NUCLEOTIDE SEQUENCE</scope>
</reference>
<dbReference type="Proteomes" id="UP001151760">
    <property type="component" value="Unassembled WGS sequence"/>
</dbReference>
<comment type="caution">
    <text evidence="1">The sequence shown here is derived from an EMBL/GenBank/DDBJ whole genome shotgun (WGS) entry which is preliminary data.</text>
</comment>